<keyword evidence="1" id="KW-1133">Transmembrane helix</keyword>
<keyword evidence="3" id="KW-1185">Reference proteome</keyword>
<accession>A0ABU8LU73</accession>
<name>A0ABU8LU73_9MICO</name>
<dbReference type="RefSeq" id="WP_337337859.1">
    <property type="nucleotide sequence ID" value="NZ_JBBDGL010000002.1"/>
</dbReference>
<feature type="transmembrane region" description="Helical" evidence="1">
    <location>
        <begin position="87"/>
        <end position="106"/>
    </location>
</feature>
<comment type="caution">
    <text evidence="2">The sequence shown here is derived from an EMBL/GenBank/DDBJ whole genome shotgun (WGS) entry which is preliminary data.</text>
</comment>
<keyword evidence="1" id="KW-0812">Transmembrane</keyword>
<gene>
    <name evidence="2" type="ORF">WDU96_07385</name>
</gene>
<evidence type="ECO:0000256" key="1">
    <source>
        <dbReference type="SAM" id="Phobius"/>
    </source>
</evidence>
<dbReference type="Proteomes" id="UP001368654">
    <property type="component" value="Unassembled WGS sequence"/>
</dbReference>
<keyword evidence="1" id="KW-0472">Membrane</keyword>
<organism evidence="2 3">
    <name type="scientific">Microbacterium marmarense</name>
    <dbReference type="NCBI Taxonomy" id="3122051"/>
    <lineage>
        <taxon>Bacteria</taxon>
        <taxon>Bacillati</taxon>
        <taxon>Actinomycetota</taxon>
        <taxon>Actinomycetes</taxon>
        <taxon>Micrococcales</taxon>
        <taxon>Microbacteriaceae</taxon>
        <taxon>Microbacterium</taxon>
    </lineage>
</organism>
<evidence type="ECO:0000313" key="2">
    <source>
        <dbReference type="EMBL" id="MEJ1155423.1"/>
    </source>
</evidence>
<protein>
    <submittedName>
        <fullName evidence="2">Uncharacterized protein</fullName>
    </submittedName>
</protein>
<dbReference type="EMBL" id="JBBDGL010000002">
    <property type="protein sequence ID" value="MEJ1155423.1"/>
    <property type="molecule type" value="Genomic_DNA"/>
</dbReference>
<proteinExistence type="predicted"/>
<feature type="transmembrane region" description="Helical" evidence="1">
    <location>
        <begin position="126"/>
        <end position="154"/>
    </location>
</feature>
<evidence type="ECO:0000313" key="3">
    <source>
        <dbReference type="Proteomes" id="UP001368654"/>
    </source>
</evidence>
<reference evidence="2 3" key="1">
    <citation type="submission" date="2024-02" db="EMBL/GenBank/DDBJ databases">
        <authorList>
            <person name="Saticioglu I.B."/>
        </authorList>
    </citation>
    <scope>NUCLEOTIDE SEQUENCE [LARGE SCALE GENOMIC DNA]</scope>
    <source>
        <strain evidence="2 3">Mu-86</strain>
    </source>
</reference>
<sequence length="175" mass="19098">MSMVKTSGSAQARMTGVWLALCAALLLHVLATWIDLRDEIPYIVENWSDVPDWVSDTIVSSAASAIILSAFVTGFVALYGIRHQIRLSHYALVVAVALASTLFFQAQIGEMWIALYGVPIDAGFGLLLVGVGWVCLLALLVIAVIRAVAFLIGLNRNQQRDRHNSQPSSTTEYPR</sequence>
<feature type="transmembrane region" description="Helical" evidence="1">
    <location>
        <begin position="58"/>
        <end position="80"/>
    </location>
</feature>